<feature type="signal peptide" evidence="2">
    <location>
        <begin position="1"/>
        <end position="24"/>
    </location>
</feature>
<feature type="chain" id="PRO_5032660783" evidence="2">
    <location>
        <begin position="25"/>
        <end position="246"/>
    </location>
</feature>
<dbReference type="Gene3D" id="3.30.1380.10">
    <property type="match status" value="1"/>
</dbReference>
<proteinExistence type="predicted"/>
<dbReference type="PROSITE" id="PS51257">
    <property type="entry name" value="PROKAR_LIPOPROTEIN"/>
    <property type="match status" value="1"/>
</dbReference>
<protein>
    <submittedName>
        <fullName evidence="4">M15 family metallopeptidase</fullName>
    </submittedName>
</protein>
<feature type="domain" description="Peptidase M15C" evidence="3">
    <location>
        <begin position="162"/>
        <end position="242"/>
    </location>
</feature>
<evidence type="ECO:0000313" key="4">
    <source>
        <dbReference type="EMBL" id="NKZ04955.1"/>
    </source>
</evidence>
<accession>A0A846Z2K1</accession>
<keyword evidence="5" id="KW-1185">Reference proteome</keyword>
<dbReference type="InterPro" id="IPR039561">
    <property type="entry name" value="Peptidase_M15C"/>
</dbReference>
<dbReference type="InterPro" id="IPR009045">
    <property type="entry name" value="Zn_M74/Hedgehog-like"/>
</dbReference>
<dbReference type="Proteomes" id="UP000579250">
    <property type="component" value="Unassembled WGS sequence"/>
</dbReference>
<reference evidence="4 5" key="1">
    <citation type="submission" date="2020-04" db="EMBL/GenBank/DDBJ databases">
        <title>MicrobeNet Type strains.</title>
        <authorList>
            <person name="Nicholson A.C."/>
        </authorList>
    </citation>
    <scope>NUCLEOTIDE SEQUENCE [LARGE SCALE GENOMIC DNA]</scope>
    <source>
        <strain evidence="4 5">ATCC BAA-277</strain>
    </source>
</reference>
<evidence type="ECO:0000259" key="3">
    <source>
        <dbReference type="Pfam" id="PF13539"/>
    </source>
</evidence>
<dbReference type="RefSeq" id="WP_067627749.1">
    <property type="nucleotide sequence ID" value="NZ_JAAXPI010000016.1"/>
</dbReference>
<feature type="region of interest" description="Disordered" evidence="1">
    <location>
        <begin position="27"/>
        <end position="62"/>
    </location>
</feature>
<keyword evidence="2" id="KW-0732">Signal</keyword>
<sequence length="246" mass="25953">MPGRGPIFSATFLGVLLTAALAAAGCGRGSDDSGESPAATPPTASGTAASPSASPSEQGFRADVKKVTAGDLKSSWRKGCPVAPSGLRMIEMTYWGMDDKPHTGGRLVVNAKAADDLVSVFKKLYKMKYPIERMEPVDKYGGSDFDSIEANNTSAFNCRNATGSSSFSQHAYGLAVDINPCQNPYVYADGRIAHKSCTKYKNRKLDAPGLIHAGDKVVKAFASIGWGWGGAWSGAKDYQHFSGSGR</sequence>
<feature type="compositionally biased region" description="Low complexity" evidence="1">
    <location>
        <begin position="36"/>
        <end position="56"/>
    </location>
</feature>
<dbReference type="Pfam" id="PF13539">
    <property type="entry name" value="Peptidase_M15_4"/>
    <property type="match status" value="1"/>
</dbReference>
<name>A0A846Z2K1_9ACTN</name>
<comment type="caution">
    <text evidence="4">The sequence shown here is derived from an EMBL/GenBank/DDBJ whole genome shotgun (WGS) entry which is preliminary data.</text>
</comment>
<dbReference type="GO" id="GO:0008233">
    <property type="term" value="F:peptidase activity"/>
    <property type="evidence" value="ECO:0007669"/>
    <property type="project" value="InterPro"/>
</dbReference>
<evidence type="ECO:0000256" key="1">
    <source>
        <dbReference type="SAM" id="MobiDB-lite"/>
    </source>
</evidence>
<gene>
    <name evidence="4" type="ORF">HGB48_14545</name>
</gene>
<evidence type="ECO:0000256" key="2">
    <source>
        <dbReference type="SAM" id="SignalP"/>
    </source>
</evidence>
<dbReference type="EMBL" id="JAAXPI010000016">
    <property type="protein sequence ID" value="NKZ04955.1"/>
    <property type="molecule type" value="Genomic_DNA"/>
</dbReference>
<evidence type="ECO:0000313" key="5">
    <source>
        <dbReference type="Proteomes" id="UP000579250"/>
    </source>
</evidence>
<organism evidence="4 5">
    <name type="scientific">Actinomadura latina</name>
    <dbReference type="NCBI Taxonomy" id="163603"/>
    <lineage>
        <taxon>Bacteria</taxon>
        <taxon>Bacillati</taxon>
        <taxon>Actinomycetota</taxon>
        <taxon>Actinomycetes</taxon>
        <taxon>Streptosporangiales</taxon>
        <taxon>Thermomonosporaceae</taxon>
        <taxon>Actinomadura</taxon>
    </lineage>
</organism>
<dbReference type="SUPFAM" id="SSF55166">
    <property type="entry name" value="Hedgehog/DD-peptidase"/>
    <property type="match status" value="1"/>
</dbReference>
<dbReference type="AlphaFoldDB" id="A0A846Z2K1"/>